<accession>A0A937VZ50</accession>
<dbReference type="SMART" id="SM01005">
    <property type="entry name" value="Ala_racemase_C"/>
    <property type="match status" value="1"/>
</dbReference>
<dbReference type="PROSITE" id="PS00395">
    <property type="entry name" value="ALANINE_RACEMASE"/>
    <property type="match status" value="1"/>
</dbReference>
<dbReference type="CDD" id="cd00430">
    <property type="entry name" value="PLPDE_III_AR"/>
    <property type="match status" value="1"/>
</dbReference>
<keyword evidence="3 5" id="KW-0663">Pyridoxal phosphate</keyword>
<feature type="binding site" evidence="5 7">
    <location>
        <position position="314"/>
    </location>
    <ligand>
        <name>substrate</name>
    </ligand>
</feature>
<sequence length="381" mass="40419">MTATCLPPTVAEIDLGAFAHNLQTTRARLAPGCGLMAVLKANAYGHGAVPLARVAAQHGVTSLGVARCQEGIALRQQGIQLPIVVLGPTWPEEVEALLTSQLTPVAGSLADLQSFQATASRRDVVWAVHLKIDTGMGRFGVTPTDVPGVLACLSACTHLRLEGLMTHLACADTSDVASVQQQLARFQAVVRVCAQHALRPRYIHAANSAGVYRYPTSHGTLVRAGIALYGTPTFAAPAVEQLRPVLHWKTRLVRVQAVPAGSGVGYGHTFVTRRASVIGTLPLGYGDGLSRKLSNCGEVLLHGQRVPLVGQICMDMCMVDLTAVPCAQVGDEVVLIGAQGNARMTAEELAMHCDSIPYEVLCAISQRVPRRYLPVEPPICP</sequence>
<dbReference type="Pfam" id="PF01168">
    <property type="entry name" value="Ala_racemase_N"/>
    <property type="match status" value="1"/>
</dbReference>
<dbReference type="FunFam" id="3.20.20.10:FF:000002">
    <property type="entry name" value="Alanine racemase"/>
    <property type="match status" value="1"/>
</dbReference>
<dbReference type="GO" id="GO:0030632">
    <property type="term" value="P:D-alanine biosynthetic process"/>
    <property type="evidence" value="ECO:0007669"/>
    <property type="project" value="UniProtKB-UniRule"/>
</dbReference>
<comment type="cofactor">
    <cofactor evidence="2 5 6">
        <name>pyridoxal 5'-phosphate</name>
        <dbReference type="ChEBI" id="CHEBI:597326"/>
    </cofactor>
</comment>
<evidence type="ECO:0000256" key="4">
    <source>
        <dbReference type="ARBA" id="ARBA00023235"/>
    </source>
</evidence>
<evidence type="ECO:0000256" key="7">
    <source>
        <dbReference type="PIRSR" id="PIRSR600821-52"/>
    </source>
</evidence>
<keyword evidence="4 5" id="KW-0413">Isomerase</keyword>
<evidence type="ECO:0000256" key="1">
    <source>
        <dbReference type="ARBA" id="ARBA00000316"/>
    </source>
</evidence>
<evidence type="ECO:0000256" key="5">
    <source>
        <dbReference type="HAMAP-Rule" id="MF_01201"/>
    </source>
</evidence>
<dbReference type="SUPFAM" id="SSF51419">
    <property type="entry name" value="PLP-binding barrel"/>
    <property type="match status" value="1"/>
</dbReference>
<dbReference type="Pfam" id="PF00842">
    <property type="entry name" value="Ala_racemase_C"/>
    <property type="match status" value="1"/>
</dbReference>
<name>A0A937VZ50_UNCTE</name>
<dbReference type="InterPro" id="IPR020622">
    <property type="entry name" value="Ala_racemase_pyridoxalP-BS"/>
</dbReference>
<organism evidence="9 10">
    <name type="scientific">Tectimicrobiota bacterium</name>
    <dbReference type="NCBI Taxonomy" id="2528274"/>
    <lineage>
        <taxon>Bacteria</taxon>
        <taxon>Pseudomonadati</taxon>
        <taxon>Nitrospinota/Tectimicrobiota group</taxon>
        <taxon>Candidatus Tectimicrobiota</taxon>
    </lineage>
</organism>
<dbReference type="Proteomes" id="UP000712673">
    <property type="component" value="Unassembled WGS sequence"/>
</dbReference>
<dbReference type="EC" id="5.1.1.1" evidence="5"/>
<dbReference type="NCBIfam" id="TIGR00492">
    <property type="entry name" value="alr"/>
    <property type="match status" value="1"/>
</dbReference>
<evidence type="ECO:0000256" key="2">
    <source>
        <dbReference type="ARBA" id="ARBA00001933"/>
    </source>
</evidence>
<dbReference type="Gene3D" id="2.40.37.10">
    <property type="entry name" value="Lyase, Ornithine Decarboxylase, Chain A, domain 1"/>
    <property type="match status" value="1"/>
</dbReference>
<dbReference type="PRINTS" id="PR00992">
    <property type="entry name" value="ALARACEMASE"/>
</dbReference>
<dbReference type="SUPFAM" id="SSF50621">
    <property type="entry name" value="Alanine racemase C-terminal domain-like"/>
    <property type="match status" value="1"/>
</dbReference>
<dbReference type="Gene3D" id="3.20.20.10">
    <property type="entry name" value="Alanine racemase"/>
    <property type="match status" value="1"/>
</dbReference>
<comment type="caution">
    <text evidence="9">The sequence shown here is derived from an EMBL/GenBank/DDBJ whole genome shotgun (WGS) entry which is preliminary data.</text>
</comment>
<dbReference type="PANTHER" id="PTHR30511">
    <property type="entry name" value="ALANINE RACEMASE"/>
    <property type="match status" value="1"/>
</dbReference>
<comment type="similarity">
    <text evidence="5">Belongs to the alanine racemase family.</text>
</comment>
<dbReference type="PANTHER" id="PTHR30511:SF0">
    <property type="entry name" value="ALANINE RACEMASE, CATABOLIC-RELATED"/>
    <property type="match status" value="1"/>
</dbReference>
<feature type="binding site" evidence="5 7">
    <location>
        <position position="138"/>
    </location>
    <ligand>
        <name>substrate</name>
    </ligand>
</feature>
<dbReference type="InterPro" id="IPR029066">
    <property type="entry name" value="PLP-binding_barrel"/>
</dbReference>
<evidence type="ECO:0000259" key="8">
    <source>
        <dbReference type="SMART" id="SM01005"/>
    </source>
</evidence>
<feature type="domain" description="Alanine racemase C-terminal" evidence="8">
    <location>
        <begin position="245"/>
        <end position="373"/>
    </location>
</feature>
<feature type="active site" description="Proton acceptor; specific for D-alanine" evidence="5">
    <location>
        <position position="40"/>
    </location>
</feature>
<dbReference type="EMBL" id="VGLS01000056">
    <property type="protein sequence ID" value="MBM3222800.1"/>
    <property type="molecule type" value="Genomic_DNA"/>
</dbReference>
<comment type="pathway">
    <text evidence="5">Amino-acid biosynthesis; D-alanine biosynthesis; D-alanine from L-alanine: step 1/1.</text>
</comment>
<evidence type="ECO:0000313" key="9">
    <source>
        <dbReference type="EMBL" id="MBM3222800.1"/>
    </source>
</evidence>
<dbReference type="HAMAP" id="MF_01201">
    <property type="entry name" value="Ala_racemase"/>
    <property type="match status" value="1"/>
</dbReference>
<evidence type="ECO:0000256" key="3">
    <source>
        <dbReference type="ARBA" id="ARBA00022898"/>
    </source>
</evidence>
<comment type="catalytic activity">
    <reaction evidence="1 5">
        <text>L-alanine = D-alanine</text>
        <dbReference type="Rhea" id="RHEA:20249"/>
        <dbReference type="ChEBI" id="CHEBI:57416"/>
        <dbReference type="ChEBI" id="CHEBI:57972"/>
        <dbReference type="EC" id="5.1.1.1"/>
    </reaction>
</comment>
<dbReference type="GO" id="GO:0030170">
    <property type="term" value="F:pyridoxal phosphate binding"/>
    <property type="evidence" value="ECO:0007669"/>
    <property type="project" value="UniProtKB-UniRule"/>
</dbReference>
<dbReference type="InterPro" id="IPR009006">
    <property type="entry name" value="Ala_racemase/Decarboxylase_C"/>
</dbReference>
<evidence type="ECO:0000313" key="10">
    <source>
        <dbReference type="Proteomes" id="UP000712673"/>
    </source>
</evidence>
<reference evidence="9" key="1">
    <citation type="submission" date="2019-03" db="EMBL/GenBank/DDBJ databases">
        <title>Lake Tanganyika Metagenome-Assembled Genomes (MAGs).</title>
        <authorList>
            <person name="Tran P."/>
        </authorList>
    </citation>
    <scope>NUCLEOTIDE SEQUENCE</scope>
    <source>
        <strain evidence="9">K_DeepCast_65m_m2_066</strain>
    </source>
</reference>
<dbReference type="AlphaFoldDB" id="A0A937VZ50"/>
<dbReference type="GO" id="GO:0008784">
    <property type="term" value="F:alanine racemase activity"/>
    <property type="evidence" value="ECO:0007669"/>
    <property type="project" value="UniProtKB-UniRule"/>
</dbReference>
<evidence type="ECO:0000256" key="6">
    <source>
        <dbReference type="PIRSR" id="PIRSR600821-50"/>
    </source>
</evidence>
<dbReference type="InterPro" id="IPR011079">
    <property type="entry name" value="Ala_racemase_C"/>
</dbReference>
<dbReference type="InterPro" id="IPR000821">
    <property type="entry name" value="Ala_racemase"/>
</dbReference>
<dbReference type="InterPro" id="IPR001608">
    <property type="entry name" value="Ala_racemase_N"/>
</dbReference>
<dbReference type="GO" id="GO:0005829">
    <property type="term" value="C:cytosol"/>
    <property type="evidence" value="ECO:0007669"/>
    <property type="project" value="TreeGrafter"/>
</dbReference>
<feature type="active site" description="Proton acceptor; specific for L-alanine" evidence="5">
    <location>
        <position position="266"/>
    </location>
</feature>
<gene>
    <name evidence="9" type="primary">alr</name>
    <name evidence="9" type="ORF">FJZ47_03210</name>
</gene>
<feature type="modified residue" description="N6-(pyridoxal phosphate)lysine" evidence="5 6">
    <location>
        <position position="40"/>
    </location>
</feature>
<protein>
    <recommendedName>
        <fullName evidence="5">Alanine racemase</fullName>
        <ecNumber evidence="5">5.1.1.1</ecNumber>
    </recommendedName>
</protein>
<proteinExistence type="inferred from homology"/>
<comment type="function">
    <text evidence="5">Catalyzes the interconversion of L-alanine and D-alanine. May also act on other amino acids.</text>
</comment>